<dbReference type="Gramene" id="A07p19880.2_BraZ1">
    <property type="protein sequence ID" value="A07p19880.2_BraZ1.CDS.1"/>
    <property type="gene ID" value="A07g19880.2_BraZ1"/>
</dbReference>
<evidence type="ECO:0000313" key="1">
    <source>
        <dbReference type="EMBL" id="CAG7902344.1"/>
    </source>
</evidence>
<protein>
    <submittedName>
        <fullName evidence="1">Uncharacterized protein</fullName>
    </submittedName>
</protein>
<name>A0A8D9HRJ8_BRACM</name>
<evidence type="ECO:0000313" key="2">
    <source>
        <dbReference type="Proteomes" id="UP000694005"/>
    </source>
</evidence>
<dbReference type="Proteomes" id="UP000694005">
    <property type="component" value="Chromosome A07"/>
</dbReference>
<reference evidence="1 2" key="1">
    <citation type="submission" date="2021-07" db="EMBL/GenBank/DDBJ databases">
        <authorList>
            <consortium name="Genoscope - CEA"/>
            <person name="William W."/>
        </authorList>
    </citation>
    <scope>NUCLEOTIDE SEQUENCE [LARGE SCALE GENOMIC DNA]</scope>
</reference>
<sequence>NRCRRWDVNLHRVPTVELTFWYTPPVKQDPTMRLPREPGTRTIFTNRRTTPMFHPPSHQAVDLRWMRSPTEPCAIAVRGAPK</sequence>
<proteinExistence type="predicted"/>
<gene>
    <name evidence="1" type="ORF">BRAPAZ1V2_A07P19880.2</name>
</gene>
<dbReference type="EMBL" id="LS974623">
    <property type="protein sequence ID" value="CAG7902344.1"/>
    <property type="molecule type" value="Genomic_DNA"/>
</dbReference>
<accession>A0A8D9HRJ8</accession>
<feature type="non-terminal residue" evidence="1">
    <location>
        <position position="1"/>
    </location>
</feature>
<dbReference type="AlphaFoldDB" id="A0A8D9HRJ8"/>
<organism evidence="1 2">
    <name type="scientific">Brassica campestris</name>
    <name type="common">Field mustard</name>
    <dbReference type="NCBI Taxonomy" id="3711"/>
    <lineage>
        <taxon>Eukaryota</taxon>
        <taxon>Viridiplantae</taxon>
        <taxon>Streptophyta</taxon>
        <taxon>Embryophyta</taxon>
        <taxon>Tracheophyta</taxon>
        <taxon>Spermatophyta</taxon>
        <taxon>Magnoliopsida</taxon>
        <taxon>eudicotyledons</taxon>
        <taxon>Gunneridae</taxon>
        <taxon>Pentapetalae</taxon>
        <taxon>rosids</taxon>
        <taxon>malvids</taxon>
        <taxon>Brassicales</taxon>
        <taxon>Brassicaceae</taxon>
        <taxon>Brassiceae</taxon>
        <taxon>Brassica</taxon>
    </lineage>
</organism>